<evidence type="ECO:0000313" key="2">
    <source>
        <dbReference type="EMBL" id="GGQ69204.1"/>
    </source>
</evidence>
<dbReference type="EMBL" id="BMQK01000010">
    <property type="protein sequence ID" value="GGQ69204.1"/>
    <property type="molecule type" value="Genomic_DNA"/>
</dbReference>
<keyword evidence="3" id="KW-1185">Reference proteome</keyword>
<protein>
    <submittedName>
        <fullName evidence="2">Uncharacterized protein</fullName>
    </submittedName>
</protein>
<sequence>MTFFAVHRNGRPATAEKPAPLAFAGYDRFTAPQVREGRVPGTARRPGAVLPAGGAGGRSGRRPADGHGVLAGRTAHRTVTPHARRGTPRVVSRVTSRRHSGHAECSTASTKSSRRNPWEKRSSTSALMVP</sequence>
<gene>
    <name evidence="2" type="ORF">GCM10010145_43700</name>
</gene>
<dbReference type="AlphaFoldDB" id="A0A918BHB4"/>
<accession>A0A918BHB4</accession>
<evidence type="ECO:0000256" key="1">
    <source>
        <dbReference type="SAM" id="MobiDB-lite"/>
    </source>
</evidence>
<evidence type="ECO:0000313" key="3">
    <source>
        <dbReference type="Proteomes" id="UP000620156"/>
    </source>
</evidence>
<reference evidence="2" key="1">
    <citation type="journal article" date="2014" name="Int. J. Syst. Evol. Microbiol.">
        <title>Complete genome sequence of Corynebacterium casei LMG S-19264T (=DSM 44701T), isolated from a smear-ripened cheese.</title>
        <authorList>
            <consortium name="US DOE Joint Genome Institute (JGI-PGF)"/>
            <person name="Walter F."/>
            <person name="Albersmeier A."/>
            <person name="Kalinowski J."/>
            <person name="Ruckert C."/>
        </authorList>
    </citation>
    <scope>NUCLEOTIDE SEQUENCE</scope>
    <source>
        <strain evidence="2">JCM 3131</strain>
    </source>
</reference>
<organism evidence="2 3">
    <name type="scientific">Streptomyces ruber</name>
    <dbReference type="NCBI Taxonomy" id="83378"/>
    <lineage>
        <taxon>Bacteria</taxon>
        <taxon>Bacillati</taxon>
        <taxon>Actinomycetota</taxon>
        <taxon>Actinomycetes</taxon>
        <taxon>Kitasatosporales</taxon>
        <taxon>Streptomycetaceae</taxon>
        <taxon>Streptomyces</taxon>
    </lineage>
</organism>
<feature type="compositionally biased region" description="Low complexity" evidence="1">
    <location>
        <begin position="43"/>
        <end position="52"/>
    </location>
</feature>
<reference evidence="2" key="2">
    <citation type="submission" date="2020-09" db="EMBL/GenBank/DDBJ databases">
        <authorList>
            <person name="Sun Q."/>
            <person name="Ohkuma M."/>
        </authorList>
    </citation>
    <scope>NUCLEOTIDE SEQUENCE</scope>
    <source>
        <strain evidence="2">JCM 3131</strain>
    </source>
</reference>
<feature type="region of interest" description="Disordered" evidence="1">
    <location>
        <begin position="35"/>
        <end position="130"/>
    </location>
</feature>
<name>A0A918BHB4_9ACTN</name>
<dbReference type="Proteomes" id="UP000620156">
    <property type="component" value="Unassembled WGS sequence"/>
</dbReference>
<comment type="caution">
    <text evidence="2">The sequence shown here is derived from an EMBL/GenBank/DDBJ whole genome shotgun (WGS) entry which is preliminary data.</text>
</comment>
<proteinExistence type="predicted"/>